<feature type="region of interest" description="Disordered" evidence="9">
    <location>
        <begin position="50"/>
        <end position="71"/>
    </location>
</feature>
<evidence type="ECO:0000313" key="12">
    <source>
        <dbReference type="EMBL" id="TGJ87061.1"/>
    </source>
</evidence>
<evidence type="ECO:0000259" key="11">
    <source>
        <dbReference type="PROSITE" id="PS51635"/>
    </source>
</evidence>
<evidence type="ECO:0000256" key="8">
    <source>
        <dbReference type="PROSITE-ProRule" id="PRU01161"/>
    </source>
</evidence>
<dbReference type="PROSITE" id="PS00518">
    <property type="entry name" value="ZF_RING_1"/>
    <property type="match status" value="1"/>
</dbReference>
<evidence type="ECO:0000256" key="6">
    <source>
        <dbReference type="ARBA" id="ARBA00023098"/>
    </source>
</evidence>
<dbReference type="PROSITE" id="PS51635">
    <property type="entry name" value="PNPLA"/>
    <property type="match status" value="1"/>
</dbReference>
<protein>
    <recommendedName>
        <fullName evidence="14">PNPLA domain-containing protein</fullName>
    </recommendedName>
</protein>
<dbReference type="CDD" id="cd07199">
    <property type="entry name" value="Pat17_PNPLA8_PNPLA9_like"/>
    <property type="match status" value="1"/>
</dbReference>
<evidence type="ECO:0000256" key="1">
    <source>
        <dbReference type="ARBA" id="ARBA00022723"/>
    </source>
</evidence>
<feature type="short sequence motif" description="DGA/G" evidence="8">
    <location>
        <begin position="938"/>
        <end position="940"/>
    </location>
</feature>
<dbReference type="GO" id="GO:0016042">
    <property type="term" value="P:lipid catabolic process"/>
    <property type="evidence" value="ECO:0007669"/>
    <property type="project" value="UniProtKB-UniRule"/>
</dbReference>
<feature type="active site" description="Nucleophile" evidence="8">
    <location>
        <position position="766"/>
    </location>
</feature>
<organism evidence="12 13">
    <name type="scientific">Xylaria hypoxylon</name>
    <dbReference type="NCBI Taxonomy" id="37992"/>
    <lineage>
        <taxon>Eukaryota</taxon>
        <taxon>Fungi</taxon>
        <taxon>Dikarya</taxon>
        <taxon>Ascomycota</taxon>
        <taxon>Pezizomycotina</taxon>
        <taxon>Sordariomycetes</taxon>
        <taxon>Xylariomycetidae</taxon>
        <taxon>Xylariales</taxon>
        <taxon>Xylariaceae</taxon>
        <taxon>Xylaria</taxon>
    </lineage>
</organism>
<feature type="short sequence motif" description="GXGXXG" evidence="8">
    <location>
        <begin position="732"/>
        <end position="737"/>
    </location>
</feature>
<keyword evidence="13" id="KW-1185">Reference proteome</keyword>
<feature type="short sequence motif" description="GXSXG" evidence="8">
    <location>
        <begin position="764"/>
        <end position="768"/>
    </location>
</feature>
<evidence type="ECO:0000256" key="4">
    <source>
        <dbReference type="ARBA" id="ARBA00022833"/>
    </source>
</evidence>
<dbReference type="EMBL" id="SKBN01000018">
    <property type="protein sequence ID" value="TGJ87061.1"/>
    <property type="molecule type" value="Genomic_DNA"/>
</dbReference>
<dbReference type="InterPro" id="IPR002641">
    <property type="entry name" value="PNPLA_dom"/>
</dbReference>
<dbReference type="SUPFAM" id="SSF52540">
    <property type="entry name" value="P-loop containing nucleoside triphosphate hydrolases"/>
    <property type="match status" value="2"/>
</dbReference>
<keyword evidence="2 7" id="KW-0863">Zinc-finger</keyword>
<sequence length="1226" mass="137744">MQGKVLSCEVKCWEKRRAHRDGKQLGPGGIPHEQVSPNVVERVDACVAGPENEVEEREQHENDQDTTWFGLDRDLGGDPVLSEYRRYAAIMMANAAEISTVQYPALVSFVGQTNAGKSTLIRLLINPVQHQDSPAGLAAPVVGRGDSELPTSADVHLYADPGSFSATQPILFADCEGFEGGERNPVASGGGSVRGSQSQPIRRKAIPVAGSTHNPFRRFMPGTRRALAWARRDAPDRERTSKRQYAVAEMYPRIFYAFSDVIVFVLNNPKTMEDVVEKLLAWADTNRSKSVNLPSKPYAIIALNKCPNSTPDALWNTLEATDNLYKSMNSQIQNNNTFQAYVKKWESSRLRISDMEELFRCYYSKVHVIRIPDKSRYKLLEQQRDELYLIIRDCCSKSLMKKRESRMLPDTDEFGIYISLAFDHFSQTLEEPFDYVKASLRHQPPPQTMADKLYTFARLVAQRLGLQGKIETLFAKLTDMVASCLMLGAARKRLFGQPDDWFKVETRSSVLSRGPGYKDGVVGSVRDGSSIQEQCQAAVETYFNYEVPCQFHIESHNVLSVTGGFDCRQRKATHGEMHRSSIKYISDDRWGKFEHDFNPTKFNWPDRILERMEEMQKDATWYDNGDSRQARVLAHGKTLQRFYKSLTDDLGIFSNSVCLCCLSNPPDHELSCGHIICLECAKDFGRSDDPLKVIVDQCPMHDNLLRHQVTRQPTVIGVQPPHSGLRVLVLDGGGVRGIVELSVLRALEGRIGIPLHRFFDLVVGTSTGGIISLGFGHELWSIDECIERFRALVGKAFTPRKGQEIRGIRHLQLFIKRSKYETKPIEDALQSAFGDGNLFGTRQKNGSHRLKVAVAAVSEAGTKSLVLSNYNTNDGSGSPIFGEKSKLNYQRYRPTQREDELRVWEAARAASAAPGFFRPFVKARSPSPDSDVFPEMMDGAILHNNPIDIAIAEARKLASAQEQQPIPDLVLSVGTGLPKYTQTEEESSSRSTNLKDLAVQGKMGIHRRAPFIRTIFTMISYQIKLNLDSERRWVAWSEPLLRDPQWKDRLYRFNPDFGEEPPPMDDVGKIQSLSNNVVGWIENHADVQEKISQVACSLVASSFYFERVGKPVQVQSSSIQLRGLIRCRISENSQEIRALGAFFASCHSPAAFVVEDSADGDGDLRIEIPVGKLREHGLYEDIHVDITISSETTNTTIALDLRGISKNRRMFNISGFPRQLMQNGFQ</sequence>
<dbReference type="InterPro" id="IPR027417">
    <property type="entry name" value="P-loop_NTPase"/>
</dbReference>
<keyword evidence="5 8" id="KW-0442">Lipid degradation</keyword>
<feature type="active site" description="Proton acceptor" evidence="8">
    <location>
        <position position="938"/>
    </location>
</feature>
<feature type="region of interest" description="Disordered" evidence="9">
    <location>
        <begin position="182"/>
        <end position="203"/>
    </location>
</feature>
<dbReference type="Gene3D" id="3.40.1090.10">
    <property type="entry name" value="Cytosolic phospholipase A2 catalytic domain"/>
    <property type="match status" value="1"/>
</dbReference>
<evidence type="ECO:0000256" key="2">
    <source>
        <dbReference type="ARBA" id="ARBA00022771"/>
    </source>
</evidence>
<evidence type="ECO:0000313" key="13">
    <source>
        <dbReference type="Proteomes" id="UP000297716"/>
    </source>
</evidence>
<evidence type="ECO:0000256" key="9">
    <source>
        <dbReference type="SAM" id="MobiDB-lite"/>
    </source>
</evidence>
<evidence type="ECO:0000256" key="5">
    <source>
        <dbReference type="ARBA" id="ARBA00022963"/>
    </source>
</evidence>
<evidence type="ECO:0000256" key="3">
    <source>
        <dbReference type="ARBA" id="ARBA00022801"/>
    </source>
</evidence>
<dbReference type="Proteomes" id="UP000297716">
    <property type="component" value="Unassembled WGS sequence"/>
</dbReference>
<proteinExistence type="predicted"/>
<dbReference type="STRING" id="37992.A0A4Z0Z621"/>
<evidence type="ECO:0000256" key="7">
    <source>
        <dbReference type="PROSITE-ProRule" id="PRU00175"/>
    </source>
</evidence>
<dbReference type="OrthoDB" id="194358at2759"/>
<dbReference type="InterPro" id="IPR016035">
    <property type="entry name" value="Acyl_Trfase/lysoPLipase"/>
</dbReference>
<dbReference type="GO" id="GO:0016020">
    <property type="term" value="C:membrane"/>
    <property type="evidence" value="ECO:0007669"/>
    <property type="project" value="TreeGrafter"/>
</dbReference>
<dbReference type="PANTHER" id="PTHR24185:SF1">
    <property type="entry name" value="CALCIUM-INDEPENDENT PHOSPHOLIPASE A2-GAMMA"/>
    <property type="match status" value="1"/>
</dbReference>
<dbReference type="InterPro" id="IPR017907">
    <property type="entry name" value="Znf_RING_CS"/>
</dbReference>
<reference evidence="12 13" key="1">
    <citation type="submission" date="2019-03" db="EMBL/GenBank/DDBJ databases">
        <title>Draft genome sequence of Xylaria hypoxylon DSM 108379, a ubiquitous saprotrophic-parasitic fungi on hardwood.</title>
        <authorList>
            <person name="Buettner E."/>
            <person name="Leonhardt S."/>
            <person name="Gebauer A.M."/>
            <person name="Liers C."/>
            <person name="Hofrichter M."/>
            <person name="Kellner H."/>
        </authorList>
    </citation>
    <scope>NUCLEOTIDE SEQUENCE [LARGE SCALE GENOMIC DNA]</scope>
    <source>
        <strain evidence="12 13">DSM 108379</strain>
    </source>
</reference>
<dbReference type="GO" id="GO:0008270">
    <property type="term" value="F:zinc ion binding"/>
    <property type="evidence" value="ECO:0007669"/>
    <property type="project" value="UniProtKB-KW"/>
</dbReference>
<keyword evidence="6 8" id="KW-0443">Lipid metabolism</keyword>
<dbReference type="AlphaFoldDB" id="A0A4Z0Z621"/>
<feature type="domain" description="RING-type" evidence="10">
    <location>
        <begin position="658"/>
        <end position="702"/>
    </location>
</feature>
<dbReference type="SUPFAM" id="SSF52151">
    <property type="entry name" value="FabD/lysophospholipase-like"/>
    <property type="match status" value="1"/>
</dbReference>
<name>A0A4Z0Z621_9PEZI</name>
<keyword evidence="3 8" id="KW-0378">Hydrolase</keyword>
<dbReference type="GO" id="GO:0019369">
    <property type="term" value="P:arachidonate metabolic process"/>
    <property type="evidence" value="ECO:0007669"/>
    <property type="project" value="TreeGrafter"/>
</dbReference>
<dbReference type="PROSITE" id="PS50089">
    <property type="entry name" value="ZF_RING_2"/>
    <property type="match status" value="1"/>
</dbReference>
<dbReference type="PANTHER" id="PTHR24185">
    <property type="entry name" value="CALCIUM-INDEPENDENT PHOSPHOLIPASE A2-GAMMA"/>
    <property type="match status" value="1"/>
</dbReference>
<evidence type="ECO:0000259" key="10">
    <source>
        <dbReference type="PROSITE" id="PS50089"/>
    </source>
</evidence>
<dbReference type="InterPro" id="IPR001841">
    <property type="entry name" value="Znf_RING"/>
</dbReference>
<evidence type="ECO:0008006" key="14">
    <source>
        <dbReference type="Google" id="ProtNLM"/>
    </source>
</evidence>
<gene>
    <name evidence="12" type="ORF">E0Z10_g1710</name>
</gene>
<dbReference type="Pfam" id="PF01734">
    <property type="entry name" value="Patatin"/>
    <property type="match status" value="1"/>
</dbReference>
<dbReference type="GO" id="GO:0046486">
    <property type="term" value="P:glycerolipid metabolic process"/>
    <property type="evidence" value="ECO:0007669"/>
    <property type="project" value="UniProtKB-ARBA"/>
</dbReference>
<dbReference type="GO" id="GO:0047499">
    <property type="term" value="F:calcium-independent phospholipase A2 activity"/>
    <property type="evidence" value="ECO:0007669"/>
    <property type="project" value="TreeGrafter"/>
</dbReference>
<keyword evidence="1" id="KW-0479">Metal-binding</keyword>
<comment type="caution">
    <text evidence="12">The sequence shown here is derived from an EMBL/GenBank/DDBJ whole genome shotgun (WGS) entry which is preliminary data.</text>
</comment>
<accession>A0A4Z0Z621</accession>
<keyword evidence="4" id="KW-0862">Zinc</keyword>
<feature type="domain" description="PNPLA" evidence="11">
    <location>
        <begin position="728"/>
        <end position="951"/>
    </location>
</feature>
<dbReference type="Gene3D" id="3.40.50.300">
    <property type="entry name" value="P-loop containing nucleotide triphosphate hydrolases"/>
    <property type="match status" value="1"/>
</dbReference>